<evidence type="ECO:0000256" key="1">
    <source>
        <dbReference type="ARBA" id="ARBA00004202"/>
    </source>
</evidence>
<dbReference type="InterPro" id="IPR027417">
    <property type="entry name" value="P-loop_NTPase"/>
</dbReference>
<dbReference type="GO" id="GO:0005524">
    <property type="term" value="F:ATP binding"/>
    <property type="evidence" value="ECO:0007669"/>
    <property type="project" value="UniProtKB-KW"/>
</dbReference>
<dbReference type="Proteomes" id="UP000602050">
    <property type="component" value="Unassembled WGS sequence"/>
</dbReference>
<accession>A0A8J2XEY9</accession>
<dbReference type="GO" id="GO:0015749">
    <property type="term" value="P:monosaccharide transmembrane transport"/>
    <property type="evidence" value="ECO:0007669"/>
    <property type="project" value="UniProtKB-ARBA"/>
</dbReference>
<dbReference type="PROSITE" id="PS50893">
    <property type="entry name" value="ABC_TRANSPORTER_2"/>
    <property type="match status" value="2"/>
</dbReference>
<keyword evidence="9" id="KW-1278">Translocase</keyword>
<feature type="domain" description="ABC transporter" evidence="11">
    <location>
        <begin position="253"/>
        <end position="498"/>
    </location>
</feature>
<dbReference type="SMART" id="SM00382">
    <property type="entry name" value="AAA"/>
    <property type="match status" value="2"/>
</dbReference>
<dbReference type="GO" id="GO:0016887">
    <property type="term" value="F:ATP hydrolysis activity"/>
    <property type="evidence" value="ECO:0007669"/>
    <property type="project" value="InterPro"/>
</dbReference>
<dbReference type="PANTHER" id="PTHR43790">
    <property type="entry name" value="CARBOHYDRATE TRANSPORT ATP-BINDING PROTEIN MG119-RELATED"/>
    <property type="match status" value="1"/>
</dbReference>
<dbReference type="InterPro" id="IPR050107">
    <property type="entry name" value="ABC_carbohydrate_import_ATPase"/>
</dbReference>
<comment type="subcellular location">
    <subcellularLocation>
        <location evidence="2">Cell inner membrane</location>
    </subcellularLocation>
    <subcellularLocation>
        <location evidence="1">Cell membrane</location>
        <topology evidence="1">Peripheral membrane protein</topology>
    </subcellularLocation>
</comment>
<dbReference type="PROSITE" id="PS00211">
    <property type="entry name" value="ABC_TRANSPORTER_1"/>
    <property type="match status" value="1"/>
</dbReference>
<dbReference type="AlphaFoldDB" id="A0A8J2XEY9"/>
<reference evidence="12" key="1">
    <citation type="journal article" date="2014" name="Int. J. Syst. Evol. Microbiol.">
        <title>Complete genome sequence of Corynebacterium casei LMG S-19264T (=DSM 44701T), isolated from a smear-ripened cheese.</title>
        <authorList>
            <consortium name="US DOE Joint Genome Institute (JGI-PGF)"/>
            <person name="Walter F."/>
            <person name="Albersmeier A."/>
            <person name="Kalinowski J."/>
            <person name="Ruckert C."/>
        </authorList>
    </citation>
    <scope>NUCLEOTIDE SEQUENCE</scope>
    <source>
        <strain evidence="12">CGMCC 1.12360</strain>
    </source>
</reference>
<keyword evidence="8" id="KW-0067">ATP-binding</keyword>
<name>A0A8J2XEY9_9BACI</name>
<evidence type="ECO:0000256" key="7">
    <source>
        <dbReference type="ARBA" id="ARBA00022741"/>
    </source>
</evidence>
<evidence type="ECO:0000256" key="8">
    <source>
        <dbReference type="ARBA" id="ARBA00022840"/>
    </source>
</evidence>
<keyword evidence="6" id="KW-0677">Repeat</keyword>
<evidence type="ECO:0000256" key="2">
    <source>
        <dbReference type="ARBA" id="ARBA00004533"/>
    </source>
</evidence>
<evidence type="ECO:0000256" key="5">
    <source>
        <dbReference type="ARBA" id="ARBA00022597"/>
    </source>
</evidence>
<evidence type="ECO:0000256" key="6">
    <source>
        <dbReference type="ARBA" id="ARBA00022737"/>
    </source>
</evidence>
<gene>
    <name evidence="12" type="primary">rbsA</name>
    <name evidence="12" type="ORF">GCM10010978_22090</name>
</gene>
<keyword evidence="10" id="KW-0472">Membrane</keyword>
<evidence type="ECO:0000256" key="4">
    <source>
        <dbReference type="ARBA" id="ARBA00022475"/>
    </source>
</evidence>
<dbReference type="CDD" id="cd03216">
    <property type="entry name" value="ABC_Carb_Monos_I"/>
    <property type="match status" value="1"/>
</dbReference>
<reference evidence="12" key="2">
    <citation type="submission" date="2020-09" db="EMBL/GenBank/DDBJ databases">
        <authorList>
            <person name="Sun Q."/>
            <person name="Zhou Y."/>
        </authorList>
    </citation>
    <scope>NUCLEOTIDE SEQUENCE</scope>
    <source>
        <strain evidence="12">CGMCC 1.12360</strain>
    </source>
</reference>
<dbReference type="SUPFAM" id="SSF52540">
    <property type="entry name" value="P-loop containing nucleoside triphosphate hydrolases"/>
    <property type="match status" value="2"/>
</dbReference>
<dbReference type="PANTHER" id="PTHR43790:SF3">
    <property type="entry name" value="D-ALLOSE IMPORT ATP-BINDING PROTEIN ALSA-RELATED"/>
    <property type="match status" value="1"/>
</dbReference>
<dbReference type="Pfam" id="PF00005">
    <property type="entry name" value="ABC_tran"/>
    <property type="match status" value="2"/>
</dbReference>
<organism evidence="12 13">
    <name type="scientific">Compostibacillus humi</name>
    <dbReference type="NCBI Taxonomy" id="1245525"/>
    <lineage>
        <taxon>Bacteria</taxon>
        <taxon>Bacillati</taxon>
        <taxon>Bacillota</taxon>
        <taxon>Bacilli</taxon>
        <taxon>Bacillales</taxon>
        <taxon>Bacillaceae</taxon>
        <taxon>Compostibacillus</taxon>
    </lineage>
</organism>
<evidence type="ECO:0000256" key="3">
    <source>
        <dbReference type="ARBA" id="ARBA00022448"/>
    </source>
</evidence>
<dbReference type="InterPro" id="IPR003439">
    <property type="entry name" value="ABC_transporter-like_ATP-bd"/>
</dbReference>
<evidence type="ECO:0000313" key="12">
    <source>
        <dbReference type="EMBL" id="GFZ80644.1"/>
    </source>
</evidence>
<dbReference type="FunFam" id="3.40.50.300:FF:000126">
    <property type="entry name" value="Galactose/methyl galactoside import ATP-binding protein MglA"/>
    <property type="match status" value="1"/>
</dbReference>
<dbReference type="Gene3D" id="3.40.50.300">
    <property type="entry name" value="P-loop containing nucleotide triphosphate hydrolases"/>
    <property type="match status" value="2"/>
</dbReference>
<comment type="caution">
    <text evidence="12">The sequence shown here is derived from an EMBL/GenBank/DDBJ whole genome shotgun (WGS) entry which is preliminary data.</text>
</comment>
<keyword evidence="7" id="KW-0547">Nucleotide-binding</keyword>
<keyword evidence="3" id="KW-0813">Transport</keyword>
<feature type="domain" description="ABC transporter" evidence="11">
    <location>
        <begin position="5"/>
        <end position="241"/>
    </location>
</feature>
<evidence type="ECO:0000259" key="11">
    <source>
        <dbReference type="PROSITE" id="PS50893"/>
    </source>
</evidence>
<proteinExistence type="predicted"/>
<dbReference type="InterPro" id="IPR003593">
    <property type="entry name" value="AAA+_ATPase"/>
</dbReference>
<dbReference type="CDD" id="cd03215">
    <property type="entry name" value="ABC_Carb_Monos_II"/>
    <property type="match status" value="1"/>
</dbReference>
<dbReference type="FunFam" id="3.40.50.300:FF:000127">
    <property type="entry name" value="Ribose import ATP-binding protein RbsA"/>
    <property type="match status" value="1"/>
</dbReference>
<dbReference type="GO" id="GO:0005886">
    <property type="term" value="C:plasma membrane"/>
    <property type="evidence" value="ECO:0007669"/>
    <property type="project" value="UniProtKB-SubCell"/>
</dbReference>
<evidence type="ECO:0000313" key="13">
    <source>
        <dbReference type="Proteomes" id="UP000602050"/>
    </source>
</evidence>
<dbReference type="InterPro" id="IPR017871">
    <property type="entry name" value="ABC_transporter-like_CS"/>
</dbReference>
<evidence type="ECO:0000256" key="9">
    <source>
        <dbReference type="ARBA" id="ARBA00022967"/>
    </source>
</evidence>
<keyword evidence="4" id="KW-1003">Cell membrane</keyword>
<dbReference type="EMBL" id="BMEV01000042">
    <property type="protein sequence ID" value="GFZ80644.1"/>
    <property type="molecule type" value="Genomic_DNA"/>
</dbReference>
<sequence length="500" mass="55742">MDNILVMKNITKSFPGVTALKGVSFNIRRGEVHAIVGENGAGKSTLMKILSGVYQPTSGEFFLDGRKVSFKDPKEAQLSGISIIHQEFSLIPYLNSVENIYLGREIRKANGLLDKKKMREKAEETLKRLNADFDLNKPIAHLSVANQQFIEIAKAISIDTKVLIFDEPTASLTGNEINNLFKLIETLKADGVTIIYISHHLDEIIHICDRLTVLRDGEYVDTKDVAKCTKQEIVKMMVGREIINVFPERPSHHQFRNEIRLQVKKITNSNVSDISFDLKKGEILGVAGLVGSGRTEMVRALVGADPAEEKEVYINGEKATIKNPTDALSHGICLIPESRKTQGLILDMSIKKNISLPILNELSNRLKIINRKRENNIVNKSIKDLLIKTPSSMQKAKNLSGGNQQKVVLAKWINTDSNILIFDEPTRGIDIGAKEEIYRLMRDLADDGISIIMISSELPEVLGMSDRVLVMYKGRVQAMLDGKEATQEKVMHYATGGVNQ</sequence>
<keyword evidence="13" id="KW-1185">Reference proteome</keyword>
<evidence type="ECO:0000256" key="10">
    <source>
        <dbReference type="ARBA" id="ARBA00023136"/>
    </source>
</evidence>
<protein>
    <submittedName>
        <fullName evidence="12">Ribonucleotide-diphosphate reductase subunit alpha</fullName>
    </submittedName>
</protein>
<keyword evidence="5" id="KW-0762">Sugar transport</keyword>